<dbReference type="Proteomes" id="UP000262177">
    <property type="component" value="Chromosome"/>
</dbReference>
<evidence type="ECO:0000313" key="2">
    <source>
        <dbReference type="EMBL" id="BBA47397.1"/>
    </source>
</evidence>
<evidence type="ECO:0000313" key="3">
    <source>
        <dbReference type="Proteomes" id="UP000262177"/>
    </source>
</evidence>
<feature type="transmembrane region" description="Helical" evidence="1">
    <location>
        <begin position="51"/>
        <end position="72"/>
    </location>
</feature>
<proteinExistence type="predicted"/>
<keyword evidence="1" id="KW-0472">Membrane</keyword>
<name>A0A286TB15_BIFBI</name>
<feature type="transmembrane region" description="Helical" evidence="1">
    <location>
        <begin position="253"/>
        <end position="270"/>
    </location>
</feature>
<feature type="transmembrane region" description="Helical" evidence="1">
    <location>
        <begin position="290"/>
        <end position="310"/>
    </location>
</feature>
<evidence type="ECO:0000256" key="1">
    <source>
        <dbReference type="SAM" id="Phobius"/>
    </source>
</evidence>
<keyword evidence="1" id="KW-0812">Transmembrane</keyword>
<feature type="transmembrane region" description="Helical" evidence="1">
    <location>
        <begin position="98"/>
        <end position="122"/>
    </location>
</feature>
<dbReference type="EMBL" id="AP018131">
    <property type="protein sequence ID" value="BBA47397.1"/>
    <property type="molecule type" value="Genomic_DNA"/>
</dbReference>
<dbReference type="AlphaFoldDB" id="A0A286TB15"/>
<accession>A0A286TB15</accession>
<feature type="transmembrane region" description="Helical" evidence="1">
    <location>
        <begin position="134"/>
        <end position="157"/>
    </location>
</feature>
<reference evidence="2 3" key="1">
    <citation type="journal article" date="2017" name="Biosci. Biotechnol. Biochem.">
        <title>Identification and characterization of a sulfoglycosidase from Bifidobacterium bifidum implicated in mucin glycan utilization.</title>
        <authorList>
            <person name="Katoh T."/>
            <person name="Maeshibu T."/>
            <person name="Kikkawa K."/>
            <person name="Gotoh A."/>
            <person name="Tomabechi Y."/>
            <person name="Nakamura M."/>
            <person name="Liao W.-H."/>
            <person name="Yamaguchi M."/>
            <person name="Ashida H."/>
            <person name="Yamamoto K."/>
            <person name="Katayama T."/>
        </authorList>
    </citation>
    <scope>NUCLEOTIDE SEQUENCE [LARGE SCALE GENOMIC DNA]</scope>
    <source>
        <strain evidence="2 3">JCM 7004</strain>
    </source>
</reference>
<keyword evidence="1" id="KW-1133">Transmembrane helix</keyword>
<gene>
    <name evidence="2" type="ORF">BBJK_00526</name>
</gene>
<protein>
    <submittedName>
        <fullName evidence="2">Uncharacterized protein</fullName>
    </submittedName>
</protein>
<feature type="transmembrane region" description="Helical" evidence="1">
    <location>
        <begin position="223"/>
        <end position="247"/>
    </location>
</feature>
<organism evidence="2 3">
    <name type="scientific">Bifidobacterium bifidum LMG 13195</name>
    <dbReference type="NCBI Taxonomy" id="1207542"/>
    <lineage>
        <taxon>Bacteria</taxon>
        <taxon>Bacillati</taxon>
        <taxon>Actinomycetota</taxon>
        <taxon>Actinomycetes</taxon>
        <taxon>Bifidobacteriales</taxon>
        <taxon>Bifidobacteriaceae</taxon>
        <taxon>Bifidobacterium</taxon>
    </lineage>
</organism>
<sequence length="313" mass="34265">MGKPPWMRQTRVTADGETEFHDTGFPTSFLSIFIGLSMPRNPRKAFSMHRAVWWTVAWLALFAAFTAIQAWYTFQTRDSARMGEWYLHMFGITLAGDWWPIAVLPVLFGPGGVVLWILGGVFNNRPWIVAIANVLVLQFIISALGASIGHFAMFLTFGPHVPGLTDSTTGRAAEQLYVSSSPQTWIPGLITAGIALTLAVIMAAVTGASSARQNGTAMNRLRIIAYVLSCLGFVALLIAICIVLAFLRNKQTNILLAVLAFLTLIAWIPGEMKSIRRCVAEQRDASWQCVAGSFLALDLIFVPMLAATALTSW</sequence>
<feature type="transmembrane region" description="Helical" evidence="1">
    <location>
        <begin position="185"/>
        <end position="211"/>
    </location>
</feature>